<comment type="similarity">
    <text evidence="11">Belongs to the CDP-archaeol synthase family.</text>
</comment>
<keyword evidence="3 11" id="KW-0808">Transferase</keyword>
<evidence type="ECO:0000256" key="4">
    <source>
        <dbReference type="ARBA" id="ARBA00022692"/>
    </source>
</evidence>
<dbReference type="PANTHER" id="PTHR39650">
    <property type="entry name" value="CDP-ARCHAEOL SYNTHASE"/>
    <property type="match status" value="1"/>
</dbReference>
<reference evidence="12 13" key="1">
    <citation type="journal article" date="2019" name="Int. J. Syst. Evol. Microbiol.">
        <title>Methanofervidicoccus abyssi gen. nov., sp. nov., a hydrogenotrophic methanogen, isolated from a hydrothermal vent chimney in the Mid-Cayman Spreading Center, the Caribbean Sea.</title>
        <authorList>
            <person name="Sakai S."/>
            <person name="Takaki Y."/>
            <person name="Miyazaki M."/>
            <person name="Ogawara M."/>
            <person name="Yanagawa K."/>
            <person name="Miyazaki J."/>
            <person name="Takai K."/>
        </authorList>
    </citation>
    <scope>NUCLEOTIDE SEQUENCE [LARGE SCALE GENOMIC DNA]</scope>
    <source>
        <strain evidence="12 13">HHB</strain>
    </source>
</reference>
<evidence type="ECO:0000256" key="3">
    <source>
        <dbReference type="ARBA" id="ARBA00022679"/>
    </source>
</evidence>
<sequence length="178" mass="19680">MNPVRILFNSLIYILPAYVANAAACVFGGGAPVDLGKCFLDGRRLLGDGVTYRGFFFGLLCGCIAAAFESILLNLDIVGTSEFYYNLFKWIYVGFFLSLGALFGDMVGSFIKRRLGIERGKPAPLLDQLDFVVFAMLFAYPFAPLTLDMIVTILIITPVIHLSSNIVAYLLGIKNIWW</sequence>
<keyword evidence="2 11" id="KW-0444">Lipid biosynthesis</keyword>
<feature type="transmembrane region" description="Helical" evidence="11">
    <location>
        <begin position="54"/>
        <end position="75"/>
    </location>
</feature>
<dbReference type="GO" id="GO:0005886">
    <property type="term" value="C:plasma membrane"/>
    <property type="evidence" value="ECO:0007669"/>
    <property type="project" value="UniProtKB-SubCell"/>
</dbReference>
<feature type="transmembrane region" description="Helical" evidence="11">
    <location>
        <begin position="123"/>
        <end position="143"/>
    </location>
</feature>
<dbReference type="OrthoDB" id="45383at2157"/>
<evidence type="ECO:0000256" key="6">
    <source>
        <dbReference type="ARBA" id="ARBA00022989"/>
    </source>
</evidence>
<dbReference type="RefSeq" id="WP_131007775.1">
    <property type="nucleotide sequence ID" value="NZ_BFAX01000005.1"/>
</dbReference>
<keyword evidence="1 11" id="KW-1003">Cell membrane</keyword>
<protein>
    <recommendedName>
        <fullName evidence="11">CDP-archaeol synthase</fullName>
        <ecNumber evidence="11">2.7.7.67</ecNumber>
    </recommendedName>
    <alternativeName>
        <fullName evidence="11">CDP-2,3-bis-(O-geranylgeranyl)-sn-glycerol synthase</fullName>
    </alternativeName>
</protein>
<dbReference type="Proteomes" id="UP000290527">
    <property type="component" value="Unassembled WGS sequence"/>
</dbReference>
<keyword evidence="8 11" id="KW-0472">Membrane</keyword>
<dbReference type="HAMAP" id="MF_01117">
    <property type="entry name" value="CDP_archaeol_synth"/>
    <property type="match status" value="1"/>
</dbReference>
<feature type="transmembrane region" description="Helical" evidence="11">
    <location>
        <begin position="12"/>
        <end position="33"/>
    </location>
</feature>
<evidence type="ECO:0000256" key="11">
    <source>
        <dbReference type="HAMAP-Rule" id="MF_01117"/>
    </source>
</evidence>
<evidence type="ECO:0000256" key="7">
    <source>
        <dbReference type="ARBA" id="ARBA00023098"/>
    </source>
</evidence>
<dbReference type="UniPathway" id="UPA00940"/>
<dbReference type="GO" id="GO:0043338">
    <property type="term" value="F:CDP-2,3-bis-(O-geranylgeranyl)-sn-glycerol synthase activity"/>
    <property type="evidence" value="ECO:0007669"/>
    <property type="project" value="UniProtKB-EC"/>
</dbReference>
<dbReference type="EC" id="2.7.7.67" evidence="11"/>
<comment type="cofactor">
    <cofactor evidence="11">
        <name>Mg(2+)</name>
        <dbReference type="ChEBI" id="CHEBI:18420"/>
    </cofactor>
</comment>
<dbReference type="InterPro" id="IPR032690">
    <property type="entry name" value="CarS"/>
</dbReference>
<name>A0A401HRR0_9EURY</name>
<evidence type="ECO:0000256" key="8">
    <source>
        <dbReference type="ARBA" id="ARBA00023136"/>
    </source>
</evidence>
<comment type="caution">
    <text evidence="12">The sequence shown here is derived from an EMBL/GenBank/DDBJ whole genome shotgun (WGS) entry which is preliminary data.</text>
</comment>
<dbReference type="Pfam" id="PF01864">
    <property type="entry name" value="CarS-like"/>
    <property type="match status" value="1"/>
</dbReference>
<feature type="transmembrane region" description="Helical" evidence="11">
    <location>
        <begin position="87"/>
        <end position="111"/>
    </location>
</feature>
<dbReference type="InterPro" id="IPR002726">
    <property type="entry name" value="CarS_archaea"/>
</dbReference>
<dbReference type="PANTHER" id="PTHR39650:SF1">
    <property type="entry name" value="CDP-ARCHAEOL SYNTHASE"/>
    <property type="match status" value="1"/>
</dbReference>
<comment type="function">
    <text evidence="11">Catalyzes the formation of CDP-2,3-bis-(O-geranylgeranyl)-sn-glycerol (CDP-archaeol) from 2,3-bis-(O-geranylgeranyl)-sn-glycerol 1-phosphate (DGGGP) and CTP. This reaction is the third ether-bond-formation step in the biosynthesis of archaeal membrane lipids.</text>
</comment>
<evidence type="ECO:0000256" key="1">
    <source>
        <dbReference type="ARBA" id="ARBA00022475"/>
    </source>
</evidence>
<feature type="transmembrane region" description="Helical" evidence="11">
    <location>
        <begin position="149"/>
        <end position="172"/>
    </location>
</feature>
<keyword evidence="5 11" id="KW-0460">Magnesium</keyword>
<evidence type="ECO:0000313" key="12">
    <source>
        <dbReference type="EMBL" id="GBF36939.1"/>
    </source>
</evidence>
<keyword evidence="7 11" id="KW-0443">Lipid metabolism</keyword>
<keyword evidence="10 11" id="KW-1208">Phospholipid metabolism</keyword>
<evidence type="ECO:0000313" key="13">
    <source>
        <dbReference type="Proteomes" id="UP000290527"/>
    </source>
</evidence>
<dbReference type="AlphaFoldDB" id="A0A401HRR0"/>
<keyword evidence="12" id="KW-0548">Nucleotidyltransferase</keyword>
<evidence type="ECO:0000256" key="10">
    <source>
        <dbReference type="ARBA" id="ARBA00023264"/>
    </source>
</evidence>
<keyword evidence="13" id="KW-1185">Reference proteome</keyword>
<keyword evidence="9 11" id="KW-0594">Phospholipid biosynthesis</keyword>
<dbReference type="EMBL" id="BFAX01000005">
    <property type="protein sequence ID" value="GBF36939.1"/>
    <property type="molecule type" value="Genomic_DNA"/>
</dbReference>
<dbReference type="GO" id="GO:0046474">
    <property type="term" value="P:glycerophospholipid biosynthetic process"/>
    <property type="evidence" value="ECO:0007669"/>
    <property type="project" value="UniProtKB-UniRule"/>
</dbReference>
<comment type="pathway">
    <text evidence="11">Membrane lipid metabolism; glycerophospholipid metabolism.</text>
</comment>
<comment type="catalytic activity">
    <reaction evidence="11">
        <text>2,3-bis-O-(geranylgeranyl)-sn-glycerol 1-phosphate + CTP + H(+) = CDP-2,3-bis-O-(geranylgeranyl)-sn-glycerol + diphosphate</text>
        <dbReference type="Rhea" id="RHEA:25690"/>
        <dbReference type="ChEBI" id="CHEBI:15378"/>
        <dbReference type="ChEBI" id="CHEBI:33019"/>
        <dbReference type="ChEBI" id="CHEBI:37563"/>
        <dbReference type="ChEBI" id="CHEBI:58837"/>
        <dbReference type="ChEBI" id="CHEBI:58838"/>
        <dbReference type="EC" id="2.7.7.67"/>
    </reaction>
</comment>
<accession>A0A401HRR0</accession>
<evidence type="ECO:0000256" key="2">
    <source>
        <dbReference type="ARBA" id="ARBA00022516"/>
    </source>
</evidence>
<dbReference type="NCBIfam" id="NF003114">
    <property type="entry name" value="PRK04032.1"/>
    <property type="match status" value="1"/>
</dbReference>
<gene>
    <name evidence="11" type="primary">carS</name>
    <name evidence="12" type="ORF">MHHB_P1169</name>
</gene>
<keyword evidence="4 11" id="KW-0812">Transmembrane</keyword>
<proteinExistence type="inferred from homology"/>
<evidence type="ECO:0000256" key="5">
    <source>
        <dbReference type="ARBA" id="ARBA00022842"/>
    </source>
</evidence>
<organism evidence="12 13">
    <name type="scientific">Methanofervidicoccus abyssi</name>
    <dbReference type="NCBI Taxonomy" id="2082189"/>
    <lineage>
        <taxon>Archaea</taxon>
        <taxon>Methanobacteriati</taxon>
        <taxon>Methanobacteriota</taxon>
        <taxon>Methanomada group</taxon>
        <taxon>Methanococci</taxon>
        <taxon>Methanococcales</taxon>
        <taxon>Methanofervidicoccus</taxon>
    </lineage>
</organism>
<comment type="subcellular location">
    <subcellularLocation>
        <location evidence="11">Cell membrane</location>
        <topology evidence="11">Multi-pass membrane protein</topology>
    </subcellularLocation>
</comment>
<evidence type="ECO:0000256" key="9">
    <source>
        <dbReference type="ARBA" id="ARBA00023209"/>
    </source>
</evidence>
<keyword evidence="6 11" id="KW-1133">Transmembrane helix</keyword>